<feature type="region of interest" description="Disordered" evidence="1">
    <location>
        <begin position="609"/>
        <end position="700"/>
    </location>
</feature>
<evidence type="ECO:0008006" key="5">
    <source>
        <dbReference type="Google" id="ProtNLM"/>
    </source>
</evidence>
<dbReference type="Gene3D" id="3.80.10.10">
    <property type="entry name" value="Ribonuclease Inhibitor"/>
    <property type="match status" value="1"/>
</dbReference>
<name>N2AUS7_9FIRM</name>
<dbReference type="PANTHER" id="PTHR45661:SF3">
    <property type="entry name" value="IG-LIKE DOMAIN-CONTAINING PROTEIN"/>
    <property type="match status" value="1"/>
</dbReference>
<feature type="signal peptide" evidence="2">
    <location>
        <begin position="1"/>
        <end position="29"/>
    </location>
</feature>
<dbReference type="PATRIC" id="fig|1235802.3.peg.1502"/>
<sequence length="815" mass="89029">MYPKRWKRTKKVISFMATFAMLSSTMGTAAAAASINTDYEPVMEEETALNVDSQNVMLASEPVSPPAIEVSEPNSQPDAAINTDQLADVPADAGKAGELSYQEVYEKMNALREKYPEGMTWTNFEPYGTKEGAIDKEYRWKGGTILGNVRSGVGCAAFAFILSDAAFGDLKARVIDNGAVKYEHVRPGDILRVNGNSHSVIVLQKTAVGVIVAEGNYNKSVHWGRAISKEEVEKANFIVTRYPTDPDTSSDADIVQKVVHEGTEGNLKWTLTESGILTISGSGNMKNFTDNDRPEWNAHKDSINTVVIESGVTSIGDYAFYEIGSETSQSHIISVSIPGTVETIGDSAFENCGNLLSATIPEGVKTIGVSAFKGCRSLEYIDFPSSITSVGDSAFMDCDEVTRVRFKPGSESVHIGDNLFARCRKLTVVTLPEKADRISSGMFTNCEWITELYIPAGIAKVFDPESIPPMSPFAGCSNLKKIYFAGSESEWQNKNGNVAINRAGLDGKVEVECNYPFPNPFLEDPNDPGDMPGLHTHSWLSADWNHDDNYHWHECSVAGCPVTANNEKDSYAQHSYGDWVVDTNATAYENGNRHRECTICSYRQNESIPATGSSSGGGSSWDWGSSGGGSWGWGGSWGSGTPSKPVTPSKPDNTTEPDATEDTSGNTENTSGNNTAGDTSDNSSDSENTGNVVEDDTSDISASELKLEKAKFKKQLKTDLKKQIKAQVKTNLKKQLKTELKLKGKAKLKKQLKAEVKAQVKAKLKKQLKKQFGKQLGQEFSDLFNVQFNEQFNKVFNDQFNTQYKQLAAKQKKSK</sequence>
<dbReference type="OrthoDB" id="1863769at2"/>
<keyword evidence="4" id="KW-1185">Reference proteome</keyword>
<gene>
    <name evidence="3" type="ORF">C823_01415</name>
</gene>
<evidence type="ECO:0000256" key="1">
    <source>
        <dbReference type="SAM" id="MobiDB-lite"/>
    </source>
</evidence>
<dbReference type="SUPFAM" id="SSF52058">
    <property type="entry name" value="L domain-like"/>
    <property type="match status" value="1"/>
</dbReference>
<feature type="compositionally biased region" description="Gly residues" evidence="1">
    <location>
        <begin position="614"/>
        <end position="638"/>
    </location>
</feature>
<dbReference type="STRING" id="1235802.C823_01415"/>
<dbReference type="AlphaFoldDB" id="N2AUS7"/>
<accession>N2AUS7</accession>
<evidence type="ECO:0000313" key="3">
    <source>
        <dbReference type="EMBL" id="EMZ32997.1"/>
    </source>
</evidence>
<proteinExistence type="predicted"/>
<keyword evidence="2" id="KW-0732">Signal</keyword>
<dbReference type="HOGENOM" id="CLU_346394_0_0_9"/>
<dbReference type="InterPro" id="IPR026906">
    <property type="entry name" value="LRR_5"/>
</dbReference>
<evidence type="ECO:0000256" key="2">
    <source>
        <dbReference type="SAM" id="SignalP"/>
    </source>
</evidence>
<dbReference type="InterPro" id="IPR032675">
    <property type="entry name" value="LRR_dom_sf"/>
</dbReference>
<feature type="compositionally biased region" description="Polar residues" evidence="1">
    <location>
        <begin position="641"/>
        <end position="657"/>
    </location>
</feature>
<feature type="compositionally biased region" description="Low complexity" evidence="1">
    <location>
        <begin position="663"/>
        <end position="691"/>
    </location>
</feature>
<dbReference type="eggNOG" id="COG4886">
    <property type="taxonomic scope" value="Bacteria"/>
</dbReference>
<dbReference type="InterPro" id="IPR053139">
    <property type="entry name" value="Surface_bspA-like"/>
</dbReference>
<evidence type="ECO:0000313" key="4">
    <source>
        <dbReference type="Proteomes" id="UP000012589"/>
    </source>
</evidence>
<dbReference type="PANTHER" id="PTHR45661">
    <property type="entry name" value="SURFACE ANTIGEN"/>
    <property type="match status" value="1"/>
</dbReference>
<dbReference type="EMBL" id="AQFT01000041">
    <property type="protein sequence ID" value="EMZ32997.1"/>
    <property type="molecule type" value="Genomic_DNA"/>
</dbReference>
<organism evidence="3 4">
    <name type="scientific">Eubacterium plexicaudatum ASF492</name>
    <dbReference type="NCBI Taxonomy" id="1235802"/>
    <lineage>
        <taxon>Bacteria</taxon>
        <taxon>Bacillati</taxon>
        <taxon>Bacillota</taxon>
        <taxon>Clostridia</taxon>
        <taxon>Eubacteriales</taxon>
        <taxon>Eubacteriaceae</taxon>
        <taxon>Eubacterium</taxon>
    </lineage>
</organism>
<comment type="caution">
    <text evidence="3">The sequence shown here is derived from an EMBL/GenBank/DDBJ whole genome shotgun (WGS) entry which is preliminary data.</text>
</comment>
<dbReference type="Proteomes" id="UP000012589">
    <property type="component" value="Unassembled WGS sequence"/>
</dbReference>
<reference evidence="3 4" key="1">
    <citation type="journal article" date="2014" name="Genome Announc.">
        <title>Draft genome sequences of the altered schaedler flora, a defined bacterial community from gnotobiotic mice.</title>
        <authorList>
            <person name="Wannemuehler M.J."/>
            <person name="Overstreet A.M."/>
            <person name="Ward D.V."/>
            <person name="Phillips G.J."/>
        </authorList>
    </citation>
    <scope>NUCLEOTIDE SEQUENCE [LARGE SCALE GENOMIC DNA]</scope>
    <source>
        <strain evidence="3 4">ASF492</strain>
    </source>
</reference>
<protein>
    <recommendedName>
        <fullName evidence="5">Leucine-rich repeat domain-containing protein</fullName>
    </recommendedName>
</protein>
<dbReference type="Pfam" id="PF13306">
    <property type="entry name" value="LRR_5"/>
    <property type="match status" value="2"/>
</dbReference>
<feature type="chain" id="PRO_5038783165" description="Leucine-rich repeat domain-containing protein" evidence="2">
    <location>
        <begin position="30"/>
        <end position="815"/>
    </location>
</feature>